<dbReference type="CDD" id="cd01949">
    <property type="entry name" value="GGDEF"/>
    <property type="match status" value="1"/>
</dbReference>
<dbReference type="SMART" id="SM00267">
    <property type="entry name" value="GGDEF"/>
    <property type="match status" value="1"/>
</dbReference>
<feature type="domain" description="GGDEF" evidence="5">
    <location>
        <begin position="369"/>
        <end position="502"/>
    </location>
</feature>
<comment type="cofactor">
    <cofactor evidence="1">
        <name>Mg(2+)</name>
        <dbReference type="ChEBI" id="CHEBI:18420"/>
    </cofactor>
</comment>
<keyword evidence="8" id="KW-1185">Reference proteome</keyword>
<evidence type="ECO:0000256" key="2">
    <source>
        <dbReference type="ARBA" id="ARBA00004533"/>
    </source>
</evidence>
<dbReference type="EMBL" id="FOUA01000001">
    <property type="protein sequence ID" value="SFL73487.1"/>
    <property type="molecule type" value="Genomic_DNA"/>
</dbReference>
<evidence type="ECO:0000256" key="3">
    <source>
        <dbReference type="SAM" id="Phobius"/>
    </source>
</evidence>
<dbReference type="NCBIfam" id="TIGR00254">
    <property type="entry name" value="GGDEF"/>
    <property type="match status" value="1"/>
</dbReference>
<dbReference type="OrthoDB" id="5777683at2"/>
<evidence type="ECO:0000256" key="1">
    <source>
        <dbReference type="ARBA" id="ARBA00001946"/>
    </source>
</evidence>
<dbReference type="InterPro" id="IPR029787">
    <property type="entry name" value="Nucleotide_cyclase"/>
</dbReference>
<dbReference type="SMART" id="SM00052">
    <property type="entry name" value="EAL"/>
    <property type="match status" value="1"/>
</dbReference>
<feature type="transmembrane region" description="Helical" evidence="3">
    <location>
        <begin position="12"/>
        <end position="35"/>
    </location>
</feature>
<evidence type="ECO:0000313" key="6">
    <source>
        <dbReference type="EMBL" id="SER47516.1"/>
    </source>
</evidence>
<sequence length="771" mass="85600">MISHRGSSISIVLVQYAVIVLGTLYVLFLWLMFYYHNDRTHDERLKAEAAEHLNLSVIIAENLRQLADRAKAAGAIYSSEQQQGGEVAERLSRLLASDPVFNRLSVFDGRGQQLFASHGDGLESLPVPWLERLHEATDVQVNQPFIPLALNAAEGQWPLPNWRLPFLVPLAGSDGQAMLIEMDIGYLVGLYHYIDLGQTGFIQLLDVSGRERVRADSSGVILGGETLTPAPGGGTRAVYTSQAGSKLYQSAFHSMPQHGFTVVISKQYDEILQSFRAGQSRQLLFNGVMTLAVLICVFWMVRMLHGQQAALRTLQQSQGENQQLIARLESEHERSSRAASTDHLSGLFNRRQFIEVASRQLVEQRSRRRLLAVLFIDLDRFKSINDTLGHRIGDLLLQAVAGRITRLLEPGDEAARFGGDEFVVLLAGSRTEQQIISWVDQLTQRLSAPYQLEDSEVNTSPSIGISICPRDGQDVDSLIRHADAAMYSAKRAGRGRYRFFDPSLNVADVQEFYLEQAFGEALAKHQFVLHYQPQIDLDSMSVTGYEALVRWKHPDFGLIYPDRFISIAERSGFIIGLGEEVIALACRQLAAWGDEGLDTRVAVNVSAIQLSQPHFSSMVLRQLAETGVETWRLELEITETAILEKESMAIASLETLRAAGLGVSLDDFGSGYAGFAHLQSLPVNKLKIDRGLIAQLSNSHDDSLIVSFTITLAKRLSLRVVAEGVETAEQLVYLRLAGCDLVQGYHFSRPMPAEQVAEFERGFHATKVNAE</sequence>
<dbReference type="GO" id="GO:0003824">
    <property type="term" value="F:catalytic activity"/>
    <property type="evidence" value="ECO:0007669"/>
    <property type="project" value="UniProtKB-ARBA"/>
</dbReference>
<dbReference type="Gene3D" id="3.30.70.270">
    <property type="match status" value="1"/>
</dbReference>
<dbReference type="GO" id="GO:0005886">
    <property type="term" value="C:plasma membrane"/>
    <property type="evidence" value="ECO:0007669"/>
    <property type="project" value="UniProtKB-SubCell"/>
</dbReference>
<proteinExistence type="predicted"/>
<dbReference type="SUPFAM" id="SSF55073">
    <property type="entry name" value="Nucleotide cyclase"/>
    <property type="match status" value="1"/>
</dbReference>
<dbReference type="EMBL" id="FOGN01000001">
    <property type="protein sequence ID" value="SER47516.1"/>
    <property type="molecule type" value="Genomic_DNA"/>
</dbReference>
<dbReference type="SUPFAM" id="SSF141868">
    <property type="entry name" value="EAL domain-like"/>
    <property type="match status" value="1"/>
</dbReference>
<dbReference type="InterPro" id="IPR001633">
    <property type="entry name" value="EAL_dom"/>
</dbReference>
<gene>
    <name evidence="7" type="ORF">SAMN04487855_0956</name>
    <name evidence="6" type="ORF">SAMN05216589_0669</name>
</gene>
<dbReference type="Gene3D" id="3.20.20.450">
    <property type="entry name" value="EAL domain"/>
    <property type="match status" value="1"/>
</dbReference>
<protein>
    <submittedName>
        <fullName evidence="7">Diguanylate cyclase (GGDEF) domain-containing protein</fullName>
    </submittedName>
    <submittedName>
        <fullName evidence="6">Diguanylate cyclase/phosphodiesterase</fullName>
    </submittedName>
</protein>
<dbReference type="PROSITE" id="PS50887">
    <property type="entry name" value="GGDEF"/>
    <property type="match status" value="1"/>
</dbReference>
<dbReference type="PROSITE" id="PS50883">
    <property type="entry name" value="EAL"/>
    <property type="match status" value="1"/>
</dbReference>
<dbReference type="FunFam" id="3.30.70.270:FF:000001">
    <property type="entry name" value="Diguanylate cyclase domain protein"/>
    <property type="match status" value="1"/>
</dbReference>
<feature type="transmembrane region" description="Helical" evidence="3">
    <location>
        <begin position="283"/>
        <end position="301"/>
    </location>
</feature>
<dbReference type="PANTHER" id="PTHR44757">
    <property type="entry name" value="DIGUANYLATE CYCLASE DGCP"/>
    <property type="match status" value="1"/>
</dbReference>
<dbReference type="Proteomes" id="UP000186599">
    <property type="component" value="Unassembled WGS sequence"/>
</dbReference>
<dbReference type="RefSeq" id="WP_074777768.1">
    <property type="nucleotide sequence ID" value="NZ_FOGN01000001.1"/>
</dbReference>
<comment type="subcellular location">
    <subcellularLocation>
        <location evidence="2">Cell inner membrane</location>
    </subcellularLocation>
</comment>
<dbReference type="CDD" id="cd01948">
    <property type="entry name" value="EAL"/>
    <property type="match status" value="1"/>
</dbReference>
<dbReference type="InterPro" id="IPR052155">
    <property type="entry name" value="Biofilm_reg_signaling"/>
</dbReference>
<evidence type="ECO:0000259" key="5">
    <source>
        <dbReference type="PROSITE" id="PS50887"/>
    </source>
</evidence>
<dbReference type="InterPro" id="IPR000160">
    <property type="entry name" value="GGDEF_dom"/>
</dbReference>
<dbReference type="PANTHER" id="PTHR44757:SF2">
    <property type="entry name" value="BIOFILM ARCHITECTURE MAINTENANCE PROTEIN MBAA"/>
    <property type="match status" value="1"/>
</dbReference>
<dbReference type="InterPro" id="IPR035919">
    <property type="entry name" value="EAL_sf"/>
</dbReference>
<dbReference type="STRING" id="653930.SAMN05216589_0669"/>
<evidence type="ECO:0000313" key="7">
    <source>
        <dbReference type="EMBL" id="SFL73487.1"/>
    </source>
</evidence>
<keyword evidence="3" id="KW-0472">Membrane</keyword>
<dbReference type="Pfam" id="PF00563">
    <property type="entry name" value="EAL"/>
    <property type="match status" value="1"/>
</dbReference>
<accession>A0A1I4K4G8</accession>
<dbReference type="Proteomes" id="UP000186904">
    <property type="component" value="Unassembled WGS sequence"/>
</dbReference>
<dbReference type="AlphaFoldDB" id="A0A1I4K4G8"/>
<keyword evidence="3" id="KW-0812">Transmembrane</keyword>
<name>A0A1I4K4G8_9GAMM</name>
<evidence type="ECO:0000259" key="4">
    <source>
        <dbReference type="PROSITE" id="PS50883"/>
    </source>
</evidence>
<evidence type="ECO:0000313" key="8">
    <source>
        <dbReference type="Proteomes" id="UP000186599"/>
    </source>
</evidence>
<reference evidence="8 9" key="1">
    <citation type="submission" date="2016-10" db="EMBL/GenBank/DDBJ databases">
        <authorList>
            <person name="de Groot N.N."/>
        </authorList>
    </citation>
    <scope>NUCLEOTIDE SEQUENCE [LARGE SCALE GENOMIC DNA]</scope>
    <source>
        <strain evidence="7 8">CGMCC 1.9095</strain>
        <strain evidence="6 9">DSM 22558</strain>
    </source>
</reference>
<keyword evidence="3" id="KW-1133">Transmembrane helix</keyword>
<organism evidence="7 8">
    <name type="scientific">Halopseudomonas bauzanensis</name>
    <dbReference type="NCBI Taxonomy" id="653930"/>
    <lineage>
        <taxon>Bacteria</taxon>
        <taxon>Pseudomonadati</taxon>
        <taxon>Pseudomonadota</taxon>
        <taxon>Gammaproteobacteria</taxon>
        <taxon>Pseudomonadales</taxon>
        <taxon>Pseudomonadaceae</taxon>
        <taxon>Halopseudomonas</taxon>
    </lineage>
</organism>
<evidence type="ECO:0000313" key="9">
    <source>
        <dbReference type="Proteomes" id="UP000186904"/>
    </source>
</evidence>
<dbReference type="InterPro" id="IPR043128">
    <property type="entry name" value="Rev_trsase/Diguanyl_cyclase"/>
</dbReference>
<dbReference type="Pfam" id="PF00990">
    <property type="entry name" value="GGDEF"/>
    <property type="match status" value="1"/>
</dbReference>
<feature type="domain" description="EAL" evidence="4">
    <location>
        <begin position="511"/>
        <end position="764"/>
    </location>
</feature>